<evidence type="ECO:0000256" key="1">
    <source>
        <dbReference type="ARBA" id="ARBA00001554"/>
    </source>
</evidence>
<comment type="similarity">
    <text evidence="2 4">Belongs to the pterin-4-alpha-carbinolamine dehydratase family.</text>
</comment>
<evidence type="ECO:0000256" key="2">
    <source>
        <dbReference type="ARBA" id="ARBA00006472"/>
    </source>
</evidence>
<dbReference type="HAMAP" id="MF_00434">
    <property type="entry name" value="Pterin_4_alpha"/>
    <property type="match status" value="1"/>
</dbReference>
<dbReference type="KEGG" id="osg:BST96_16235"/>
<name>A0A1X9NJ57_9GAMM</name>
<dbReference type="Proteomes" id="UP000193450">
    <property type="component" value="Chromosome"/>
</dbReference>
<dbReference type="Pfam" id="PF01329">
    <property type="entry name" value="Pterin_4a"/>
    <property type="match status" value="1"/>
</dbReference>
<evidence type="ECO:0000256" key="3">
    <source>
        <dbReference type="ARBA" id="ARBA00023239"/>
    </source>
</evidence>
<gene>
    <name evidence="5" type="ORF">BST96_16235</name>
</gene>
<proteinExistence type="inferred from homology"/>
<dbReference type="STRING" id="716816.BST96_16235"/>
<protein>
    <recommendedName>
        <fullName evidence="4">Putative pterin-4-alpha-carbinolamine dehydratase</fullName>
        <shortName evidence="4">PHS</shortName>
        <ecNumber evidence="4">4.2.1.96</ecNumber>
    </recommendedName>
    <alternativeName>
        <fullName evidence="4">4-alpha-hydroxy-tetrahydropterin dehydratase</fullName>
    </alternativeName>
    <alternativeName>
        <fullName evidence="4">Pterin carbinolamine dehydratase</fullName>
        <shortName evidence="4">PCD</shortName>
    </alternativeName>
</protein>
<dbReference type="InterPro" id="IPR036428">
    <property type="entry name" value="PCD_sf"/>
</dbReference>
<sequence length="98" mass="11343">MSEIAALSDTEVQARLESHNEWALQGSKLYRRLVFEDFVHAFGFMTQIAIVAEKIDHHPEWANVYRTVDIYLTTHEAGGVSERDFELLEKIEHLIGDR</sequence>
<dbReference type="OrthoDB" id="5294615at2"/>
<dbReference type="GO" id="GO:0006729">
    <property type="term" value="P:tetrahydrobiopterin biosynthetic process"/>
    <property type="evidence" value="ECO:0007669"/>
    <property type="project" value="InterPro"/>
</dbReference>
<dbReference type="SUPFAM" id="SSF55248">
    <property type="entry name" value="PCD-like"/>
    <property type="match status" value="1"/>
</dbReference>
<reference evidence="5 6" key="1">
    <citation type="submission" date="2016-11" db="EMBL/GenBank/DDBJ databases">
        <title>Trade-off between light-utilization and light-protection in marine flavobacteria.</title>
        <authorList>
            <person name="Kumagai Y."/>
        </authorList>
    </citation>
    <scope>NUCLEOTIDE SEQUENCE [LARGE SCALE GENOMIC DNA]</scope>
    <source>
        <strain evidence="5 6">NBRC 107125</strain>
    </source>
</reference>
<evidence type="ECO:0000256" key="4">
    <source>
        <dbReference type="HAMAP-Rule" id="MF_00434"/>
    </source>
</evidence>
<dbReference type="PANTHER" id="PTHR12599">
    <property type="entry name" value="PTERIN-4-ALPHA-CARBINOLAMINE DEHYDRATASE"/>
    <property type="match status" value="1"/>
</dbReference>
<dbReference type="Gene3D" id="3.30.1360.20">
    <property type="entry name" value="Transcriptional coactivator/pterin dehydratase"/>
    <property type="match status" value="1"/>
</dbReference>
<organism evidence="5 6">
    <name type="scientific">Oceanicoccus sagamiensis</name>
    <dbReference type="NCBI Taxonomy" id="716816"/>
    <lineage>
        <taxon>Bacteria</taxon>
        <taxon>Pseudomonadati</taxon>
        <taxon>Pseudomonadota</taxon>
        <taxon>Gammaproteobacteria</taxon>
        <taxon>Cellvibrionales</taxon>
        <taxon>Spongiibacteraceae</taxon>
        <taxon>Oceanicoccus</taxon>
    </lineage>
</organism>
<dbReference type="RefSeq" id="WP_085759701.1">
    <property type="nucleotide sequence ID" value="NZ_CP019343.1"/>
</dbReference>
<evidence type="ECO:0000313" key="5">
    <source>
        <dbReference type="EMBL" id="ARN75519.1"/>
    </source>
</evidence>
<dbReference type="EMBL" id="CP019343">
    <property type="protein sequence ID" value="ARN75519.1"/>
    <property type="molecule type" value="Genomic_DNA"/>
</dbReference>
<dbReference type="InterPro" id="IPR001533">
    <property type="entry name" value="Pterin_deHydtase"/>
</dbReference>
<accession>A0A1X9NJ57</accession>
<keyword evidence="6" id="KW-1185">Reference proteome</keyword>
<dbReference type="AlphaFoldDB" id="A0A1X9NJ57"/>
<evidence type="ECO:0000313" key="6">
    <source>
        <dbReference type="Proteomes" id="UP000193450"/>
    </source>
</evidence>
<keyword evidence="3 4" id="KW-0456">Lyase</keyword>
<dbReference type="NCBIfam" id="NF002017">
    <property type="entry name" value="PRK00823.1-2"/>
    <property type="match status" value="1"/>
</dbReference>
<dbReference type="PANTHER" id="PTHR12599:SF0">
    <property type="entry name" value="PTERIN-4-ALPHA-CARBINOLAMINE DEHYDRATASE"/>
    <property type="match status" value="1"/>
</dbReference>
<dbReference type="GO" id="GO:0008124">
    <property type="term" value="F:4-alpha-hydroxytetrahydrobiopterin dehydratase activity"/>
    <property type="evidence" value="ECO:0007669"/>
    <property type="project" value="UniProtKB-UniRule"/>
</dbReference>
<dbReference type="NCBIfam" id="NF002018">
    <property type="entry name" value="PRK00823.1-3"/>
    <property type="match status" value="1"/>
</dbReference>
<dbReference type="EC" id="4.2.1.96" evidence="4"/>
<comment type="catalytic activity">
    <reaction evidence="1 4">
        <text>(4aS,6R)-4a-hydroxy-L-erythro-5,6,7,8-tetrahydrobiopterin = (6R)-L-erythro-6,7-dihydrobiopterin + H2O</text>
        <dbReference type="Rhea" id="RHEA:11920"/>
        <dbReference type="ChEBI" id="CHEBI:15377"/>
        <dbReference type="ChEBI" id="CHEBI:15642"/>
        <dbReference type="ChEBI" id="CHEBI:43120"/>
        <dbReference type="EC" id="4.2.1.96"/>
    </reaction>
</comment>